<protein>
    <submittedName>
        <fullName evidence="1">Uncharacterized protein</fullName>
    </submittedName>
</protein>
<accession>A0ABQ2LRF6</accession>
<organism evidence="1 2">
    <name type="scientific">Streptomyces lasiicapitis</name>
    <dbReference type="NCBI Taxonomy" id="1923961"/>
    <lineage>
        <taxon>Bacteria</taxon>
        <taxon>Bacillati</taxon>
        <taxon>Actinomycetota</taxon>
        <taxon>Actinomycetes</taxon>
        <taxon>Kitasatosporales</taxon>
        <taxon>Streptomycetaceae</taxon>
        <taxon>Streptomyces</taxon>
    </lineage>
</organism>
<reference evidence="2" key="1">
    <citation type="journal article" date="2019" name="Int. J. Syst. Evol. Microbiol.">
        <title>The Global Catalogue of Microorganisms (GCM) 10K type strain sequencing project: providing services to taxonomists for standard genome sequencing and annotation.</title>
        <authorList>
            <consortium name="The Broad Institute Genomics Platform"/>
            <consortium name="The Broad Institute Genome Sequencing Center for Infectious Disease"/>
            <person name="Wu L."/>
            <person name="Ma J."/>
        </authorList>
    </citation>
    <scope>NUCLEOTIDE SEQUENCE [LARGE SCALE GENOMIC DNA]</scope>
    <source>
        <strain evidence="2">CGMCC 4.7349</strain>
    </source>
</reference>
<dbReference type="Proteomes" id="UP000656881">
    <property type="component" value="Unassembled WGS sequence"/>
</dbReference>
<gene>
    <name evidence="1" type="ORF">GCM10012286_23050</name>
</gene>
<name>A0ABQ2LRF6_9ACTN</name>
<evidence type="ECO:0000313" key="1">
    <source>
        <dbReference type="EMBL" id="GGO42158.1"/>
    </source>
</evidence>
<evidence type="ECO:0000313" key="2">
    <source>
        <dbReference type="Proteomes" id="UP000656881"/>
    </source>
</evidence>
<dbReference type="EMBL" id="BMNG01000004">
    <property type="protein sequence ID" value="GGO42158.1"/>
    <property type="molecule type" value="Genomic_DNA"/>
</dbReference>
<proteinExistence type="predicted"/>
<keyword evidence="2" id="KW-1185">Reference proteome</keyword>
<comment type="caution">
    <text evidence="1">The sequence shown here is derived from an EMBL/GenBank/DDBJ whole genome shotgun (WGS) entry which is preliminary data.</text>
</comment>
<sequence length="110" mass="11815">MQVEQIDVVRVQPSQTGFHRREQVPAVRAPGIRITGPAQRRVFRRKDQAFAVFPGEFAKQALGAAIGVGAGGVDEIAAALDIEVEQLACLVLLGAPAPFGAEGRRAERQR</sequence>